<dbReference type="InParanoid" id="A0A2J6SUY2"/>
<accession>A0A2J6SUY2</accession>
<evidence type="ECO:0000256" key="1">
    <source>
        <dbReference type="SAM" id="SignalP"/>
    </source>
</evidence>
<evidence type="ECO:0000313" key="5">
    <source>
        <dbReference type="Proteomes" id="UP000235371"/>
    </source>
</evidence>
<dbReference type="AlphaFoldDB" id="A0A2J6SUY2"/>
<feature type="domain" description="Alpha-L-rhamnosidase six-hairpin glycosidase" evidence="2">
    <location>
        <begin position="249"/>
        <end position="472"/>
    </location>
</feature>
<dbReference type="Pfam" id="PF17389">
    <property type="entry name" value="Bac_rhamnosid6H"/>
    <property type="match status" value="1"/>
</dbReference>
<dbReference type="SUPFAM" id="SSF48208">
    <property type="entry name" value="Six-hairpin glycosidases"/>
    <property type="match status" value="1"/>
</dbReference>
<feature type="signal peptide" evidence="1">
    <location>
        <begin position="1"/>
        <end position="22"/>
    </location>
</feature>
<dbReference type="GeneID" id="36594087"/>
<dbReference type="InterPro" id="IPR035396">
    <property type="entry name" value="Bac_rhamnosid6H"/>
</dbReference>
<keyword evidence="1" id="KW-0732">Signal</keyword>
<dbReference type="EMBL" id="KZ613859">
    <property type="protein sequence ID" value="PMD54587.1"/>
    <property type="molecule type" value="Genomic_DNA"/>
</dbReference>
<name>A0A2J6SUY2_9HELO</name>
<evidence type="ECO:0000259" key="3">
    <source>
        <dbReference type="Pfam" id="PF17390"/>
    </source>
</evidence>
<dbReference type="Gene3D" id="1.50.10.10">
    <property type="match status" value="1"/>
</dbReference>
<keyword evidence="5" id="KW-1185">Reference proteome</keyword>
<protein>
    <submittedName>
        <fullName evidence="4">Glycoside hydrolase family 78 protein</fullName>
    </submittedName>
</protein>
<dbReference type="PANTHER" id="PTHR34987">
    <property type="entry name" value="C, PUTATIVE (AFU_ORTHOLOGUE AFUA_3G02880)-RELATED"/>
    <property type="match status" value="1"/>
</dbReference>
<dbReference type="GO" id="GO:0016787">
    <property type="term" value="F:hydrolase activity"/>
    <property type="evidence" value="ECO:0007669"/>
    <property type="project" value="UniProtKB-KW"/>
</dbReference>
<feature type="domain" description="Alpha-L-rhamnosidase C-terminal" evidence="3">
    <location>
        <begin position="575"/>
        <end position="636"/>
    </location>
</feature>
<dbReference type="InterPro" id="IPR035398">
    <property type="entry name" value="Bac_rhamnosid_C"/>
</dbReference>
<keyword evidence="4" id="KW-0378">Hydrolase</keyword>
<dbReference type="Proteomes" id="UP000235371">
    <property type="component" value="Unassembled WGS sequence"/>
</dbReference>
<evidence type="ECO:0000259" key="2">
    <source>
        <dbReference type="Pfam" id="PF17389"/>
    </source>
</evidence>
<evidence type="ECO:0000313" key="4">
    <source>
        <dbReference type="EMBL" id="PMD54587.1"/>
    </source>
</evidence>
<gene>
    <name evidence="4" type="ORF">K444DRAFT_655402</name>
</gene>
<organism evidence="4 5">
    <name type="scientific">Hyaloscypha bicolor E</name>
    <dbReference type="NCBI Taxonomy" id="1095630"/>
    <lineage>
        <taxon>Eukaryota</taxon>
        <taxon>Fungi</taxon>
        <taxon>Dikarya</taxon>
        <taxon>Ascomycota</taxon>
        <taxon>Pezizomycotina</taxon>
        <taxon>Leotiomycetes</taxon>
        <taxon>Helotiales</taxon>
        <taxon>Hyaloscyphaceae</taxon>
        <taxon>Hyaloscypha</taxon>
        <taxon>Hyaloscypha bicolor</taxon>
    </lineage>
</organism>
<dbReference type="RefSeq" id="XP_024731491.1">
    <property type="nucleotide sequence ID" value="XM_024886010.1"/>
</dbReference>
<dbReference type="STRING" id="1095630.A0A2J6SUY2"/>
<dbReference type="InterPro" id="IPR008928">
    <property type="entry name" value="6-hairpin_glycosidase_sf"/>
</dbReference>
<dbReference type="OrthoDB" id="10036721at2759"/>
<dbReference type="PANTHER" id="PTHR34987:SF5">
    <property type="entry name" value="ALPHA-RHAMNOSIDASE"/>
    <property type="match status" value="1"/>
</dbReference>
<proteinExistence type="predicted"/>
<reference evidence="4 5" key="1">
    <citation type="submission" date="2016-04" db="EMBL/GenBank/DDBJ databases">
        <title>A degradative enzymes factory behind the ericoid mycorrhizal symbiosis.</title>
        <authorList>
            <consortium name="DOE Joint Genome Institute"/>
            <person name="Martino E."/>
            <person name="Morin E."/>
            <person name="Grelet G."/>
            <person name="Kuo A."/>
            <person name="Kohler A."/>
            <person name="Daghino S."/>
            <person name="Barry K."/>
            <person name="Choi C."/>
            <person name="Cichocki N."/>
            <person name="Clum A."/>
            <person name="Copeland A."/>
            <person name="Hainaut M."/>
            <person name="Haridas S."/>
            <person name="Labutti K."/>
            <person name="Lindquist E."/>
            <person name="Lipzen A."/>
            <person name="Khouja H.-R."/>
            <person name="Murat C."/>
            <person name="Ohm R."/>
            <person name="Olson A."/>
            <person name="Spatafora J."/>
            <person name="Veneault-Fourrey C."/>
            <person name="Henrissat B."/>
            <person name="Grigoriev I."/>
            <person name="Martin F."/>
            <person name="Perotto S."/>
        </authorList>
    </citation>
    <scope>NUCLEOTIDE SEQUENCE [LARGE SCALE GENOMIC DNA]</scope>
    <source>
        <strain evidence="4 5">E</strain>
    </source>
</reference>
<dbReference type="Gene3D" id="2.60.420.10">
    <property type="entry name" value="Maltose phosphorylase, domain 3"/>
    <property type="match status" value="1"/>
</dbReference>
<feature type="chain" id="PRO_5014428160" evidence="1">
    <location>
        <begin position="23"/>
        <end position="681"/>
    </location>
</feature>
<dbReference type="Pfam" id="PF17390">
    <property type="entry name" value="Bac_rhamnosid_C"/>
    <property type="match status" value="1"/>
</dbReference>
<dbReference type="GO" id="GO:0005975">
    <property type="term" value="P:carbohydrate metabolic process"/>
    <property type="evidence" value="ECO:0007669"/>
    <property type="project" value="InterPro"/>
</dbReference>
<sequence>MAAMHVLFWFSTCFLLLNSATALQCWKNTTCSGPTDAAFPGPWEANIFAPASRTVSPVSILSKSGEFISKFLGISQLSGNGSGLVFDFGIEVGGLVTLHYSTTGQGSIGLAFTESKNWIGEWSDSSNGGFKGPDGAIYSAFNNSGTYSYTMPNLRLRGGFRYLTLFLITNGTTTVDITDIKLEISFQPTWSNLKAYQGYFHSSDELLNRIWYSGAYTLQTNAVPVNTGRQVPFVAKGWANNGTLGPGDSIIVDGAKRDRAVWPGDMGIAVPSTFVSIGDLGSVKNALQVMYNYQNPTTGAFPEAGPPLLQLGSDTYHMWTMIGTYNYILYSNDTTFLHENWAKYLLAMKFIYGKVGSSGLLNVTGLRDWARWQTGFNGSEPNMILYRTLLTGADLSIWAGDTSNLNVTWHTRAESLKTAINQYCWDPSYGAFKDNATATTLHPQDANSMSILFDVVDTSAKAENISSNLLKNWTPIGAVAPELPGNISPFISSFEIQAHFAIGQTARALDLIRRSWGWYINNPLGTESTVIEGYLENGTFGYRSSRGYAYDSSYVSNSHGWSSGPTSALTEFIVGLSVTSPAGGTWKLAPQFGDLRFAEAGFMTSLGKFQASWNLRRDGYSLTYNVPRGTTGEIVLRCLSVGKFPSITIDGRPVSREANPQLDGPVILLNGVGGSHTIVVR</sequence>
<dbReference type="FunFam" id="1.50.10.10:FF:000052">
    <property type="entry name" value="Alpha-L-rhamnosidase B, putative"/>
    <property type="match status" value="1"/>
</dbReference>
<dbReference type="InterPro" id="IPR012341">
    <property type="entry name" value="6hp_glycosidase-like_sf"/>
</dbReference>